<dbReference type="NCBIfam" id="TIGR01484">
    <property type="entry name" value="HAD-SF-IIB"/>
    <property type="match status" value="1"/>
</dbReference>
<dbReference type="PROSITE" id="PS01229">
    <property type="entry name" value="COF_2"/>
    <property type="match status" value="1"/>
</dbReference>
<gene>
    <name evidence="1" type="ORF">H9717_04555</name>
</gene>
<dbReference type="PANTHER" id="PTHR10000">
    <property type="entry name" value="PHOSPHOSERINE PHOSPHATASE"/>
    <property type="match status" value="1"/>
</dbReference>
<reference evidence="1" key="1">
    <citation type="journal article" date="2021" name="PeerJ">
        <title>Extensive microbial diversity within the chicken gut microbiome revealed by metagenomics and culture.</title>
        <authorList>
            <person name="Gilroy R."/>
            <person name="Ravi A."/>
            <person name="Getino M."/>
            <person name="Pursley I."/>
            <person name="Horton D.L."/>
            <person name="Alikhan N.F."/>
            <person name="Baker D."/>
            <person name="Gharbi K."/>
            <person name="Hall N."/>
            <person name="Watson M."/>
            <person name="Adriaenssens E.M."/>
            <person name="Foster-Nyarko E."/>
            <person name="Jarju S."/>
            <person name="Secka A."/>
            <person name="Antonio M."/>
            <person name="Oren A."/>
            <person name="Chaudhuri R.R."/>
            <person name="La Ragione R."/>
            <person name="Hildebrand F."/>
            <person name="Pallen M.J."/>
        </authorList>
    </citation>
    <scope>NUCLEOTIDE SEQUENCE</scope>
    <source>
        <strain evidence="1">CHK179-7159</strain>
    </source>
</reference>
<dbReference type="SFLD" id="SFLDS00003">
    <property type="entry name" value="Haloacid_Dehalogenase"/>
    <property type="match status" value="1"/>
</dbReference>
<dbReference type="SFLD" id="SFLDG01140">
    <property type="entry name" value="C2.B:_Phosphomannomutase_and_P"/>
    <property type="match status" value="1"/>
</dbReference>
<comment type="caution">
    <text evidence="1">The sequence shown here is derived from an EMBL/GenBank/DDBJ whole genome shotgun (WGS) entry which is preliminary data.</text>
</comment>
<name>A0A9D2I648_9FIRM</name>
<dbReference type="SUPFAM" id="SSF56784">
    <property type="entry name" value="HAD-like"/>
    <property type="match status" value="1"/>
</dbReference>
<dbReference type="GO" id="GO:0000287">
    <property type="term" value="F:magnesium ion binding"/>
    <property type="evidence" value="ECO:0007669"/>
    <property type="project" value="TreeGrafter"/>
</dbReference>
<evidence type="ECO:0000313" key="2">
    <source>
        <dbReference type="Proteomes" id="UP000886858"/>
    </source>
</evidence>
<dbReference type="PANTHER" id="PTHR10000:SF53">
    <property type="entry name" value="5-AMINO-6-(5-PHOSPHO-D-RIBITYLAMINO)URACIL PHOSPHATASE YBJI-RELATED"/>
    <property type="match status" value="1"/>
</dbReference>
<dbReference type="Pfam" id="PF08282">
    <property type="entry name" value="Hydrolase_3"/>
    <property type="match status" value="1"/>
</dbReference>
<keyword evidence="1" id="KW-0378">Hydrolase</keyword>
<protein>
    <submittedName>
        <fullName evidence="1">Cof-type HAD-IIB family hydrolase</fullName>
    </submittedName>
</protein>
<dbReference type="AlphaFoldDB" id="A0A9D2I648"/>
<dbReference type="InterPro" id="IPR006379">
    <property type="entry name" value="HAD-SF_hydro_IIB"/>
</dbReference>
<dbReference type="Proteomes" id="UP000886858">
    <property type="component" value="Unassembled WGS sequence"/>
</dbReference>
<proteinExistence type="predicted"/>
<evidence type="ECO:0000313" key="1">
    <source>
        <dbReference type="EMBL" id="HJA92374.1"/>
    </source>
</evidence>
<organism evidence="1 2">
    <name type="scientific">Candidatus Eisenbergiella merdipullorum</name>
    <dbReference type="NCBI Taxonomy" id="2838553"/>
    <lineage>
        <taxon>Bacteria</taxon>
        <taxon>Bacillati</taxon>
        <taxon>Bacillota</taxon>
        <taxon>Clostridia</taxon>
        <taxon>Lachnospirales</taxon>
        <taxon>Lachnospiraceae</taxon>
        <taxon>Eisenbergiella</taxon>
    </lineage>
</organism>
<reference evidence="1" key="2">
    <citation type="submission" date="2021-04" db="EMBL/GenBank/DDBJ databases">
        <authorList>
            <person name="Gilroy R."/>
        </authorList>
    </citation>
    <scope>NUCLEOTIDE SEQUENCE</scope>
    <source>
        <strain evidence="1">CHK179-7159</strain>
    </source>
</reference>
<dbReference type="InterPro" id="IPR023214">
    <property type="entry name" value="HAD_sf"/>
</dbReference>
<dbReference type="InterPro" id="IPR036412">
    <property type="entry name" value="HAD-like_sf"/>
</dbReference>
<dbReference type="EMBL" id="DWYY01000048">
    <property type="protein sequence ID" value="HJA92374.1"/>
    <property type="molecule type" value="Genomic_DNA"/>
</dbReference>
<dbReference type="Gene3D" id="3.30.1240.10">
    <property type="match status" value="1"/>
</dbReference>
<accession>A0A9D2I648</accession>
<sequence length="286" mass="31315">MADRIRVVASDFDGTILKDGAQAVDSVYFPLIRSLKEKGISFIAASGRQYGNLRRLLAPVADEISYICENGALVAQGSRVLYQNEIERGLALALIADMEKTPGAEILVSCADTSCVAPADPGFTDYMRNVVKNTVTVFDSLEQVKEPMIKIALYWPDGIPQDQARRFQEKYGGRLNVADGGGGWLDFTNKGVDKGNALRYLSGVQDFSLDEVLSLGDSGNDIGMLRVAGFSYAMSTAKDEVKACADRECRLVSEVLKELLSHDGQICPEKREQKALDMENKKQKSL</sequence>
<dbReference type="Gene3D" id="3.40.50.1000">
    <property type="entry name" value="HAD superfamily/HAD-like"/>
    <property type="match status" value="1"/>
</dbReference>
<dbReference type="GO" id="GO:0005829">
    <property type="term" value="C:cytosol"/>
    <property type="evidence" value="ECO:0007669"/>
    <property type="project" value="TreeGrafter"/>
</dbReference>
<dbReference type="GO" id="GO:0016791">
    <property type="term" value="F:phosphatase activity"/>
    <property type="evidence" value="ECO:0007669"/>
    <property type="project" value="UniProtKB-ARBA"/>
</dbReference>